<keyword evidence="1" id="KW-0732">Signal</keyword>
<dbReference type="RefSeq" id="XP_040641784.1">
    <property type="nucleotide sequence ID" value="XM_040781073.1"/>
</dbReference>
<evidence type="ECO:0008006" key="4">
    <source>
        <dbReference type="Google" id="ProtNLM"/>
    </source>
</evidence>
<evidence type="ECO:0000313" key="2">
    <source>
        <dbReference type="EMBL" id="EYE98096.1"/>
    </source>
</evidence>
<evidence type="ECO:0000256" key="1">
    <source>
        <dbReference type="SAM" id="SignalP"/>
    </source>
</evidence>
<name>A0A017SMT9_ASPRC</name>
<dbReference type="Proteomes" id="UP000019804">
    <property type="component" value="Unassembled WGS sequence"/>
</dbReference>
<feature type="chain" id="PRO_5001495840" description="Secreted protein" evidence="1">
    <location>
        <begin position="25"/>
        <end position="73"/>
    </location>
</feature>
<dbReference type="EMBL" id="KK088414">
    <property type="protein sequence ID" value="EYE98096.1"/>
    <property type="molecule type" value="Genomic_DNA"/>
</dbReference>
<sequence length="73" mass="7688">MNGHAMTALSHLFTIVVTLSHVRAATIALITSDAGVSSTGQTANFMLESPINPYTAVHRCIETNADNGNMGSR</sequence>
<evidence type="ECO:0000313" key="3">
    <source>
        <dbReference type="Proteomes" id="UP000019804"/>
    </source>
</evidence>
<gene>
    <name evidence="2" type="ORF">EURHEDRAFT_409422</name>
</gene>
<reference evidence="3" key="1">
    <citation type="journal article" date="2014" name="Nat. Commun.">
        <title>Genomic adaptations of the halophilic Dead Sea filamentous fungus Eurotium rubrum.</title>
        <authorList>
            <person name="Kis-Papo T."/>
            <person name="Weig A.R."/>
            <person name="Riley R."/>
            <person name="Persoh D."/>
            <person name="Salamov A."/>
            <person name="Sun H."/>
            <person name="Lipzen A."/>
            <person name="Wasser S.P."/>
            <person name="Rambold G."/>
            <person name="Grigoriev I.V."/>
            <person name="Nevo E."/>
        </authorList>
    </citation>
    <scope>NUCLEOTIDE SEQUENCE [LARGE SCALE GENOMIC DNA]</scope>
    <source>
        <strain evidence="3">CBS 135680</strain>
    </source>
</reference>
<proteinExistence type="predicted"/>
<organism evidence="2 3">
    <name type="scientific">Aspergillus ruber (strain CBS 135680)</name>
    <dbReference type="NCBI Taxonomy" id="1388766"/>
    <lineage>
        <taxon>Eukaryota</taxon>
        <taxon>Fungi</taxon>
        <taxon>Dikarya</taxon>
        <taxon>Ascomycota</taxon>
        <taxon>Pezizomycotina</taxon>
        <taxon>Eurotiomycetes</taxon>
        <taxon>Eurotiomycetidae</taxon>
        <taxon>Eurotiales</taxon>
        <taxon>Aspergillaceae</taxon>
        <taxon>Aspergillus</taxon>
        <taxon>Aspergillus subgen. Aspergillus</taxon>
    </lineage>
</organism>
<dbReference type="GeneID" id="63696197"/>
<keyword evidence="3" id="KW-1185">Reference proteome</keyword>
<protein>
    <recommendedName>
        <fullName evidence="4">Secreted protein</fullName>
    </recommendedName>
</protein>
<feature type="signal peptide" evidence="1">
    <location>
        <begin position="1"/>
        <end position="24"/>
    </location>
</feature>
<dbReference type="HOGENOM" id="CLU_2704404_0_0_1"/>
<accession>A0A017SMT9</accession>
<dbReference type="AlphaFoldDB" id="A0A017SMT9"/>